<reference evidence="1" key="1">
    <citation type="submission" date="2020-05" db="EMBL/GenBank/DDBJ databases">
        <title>Mycena genomes resolve the evolution of fungal bioluminescence.</title>
        <authorList>
            <person name="Tsai I.J."/>
        </authorList>
    </citation>
    <scope>NUCLEOTIDE SEQUENCE</scope>
    <source>
        <strain evidence="1">CCC161011</strain>
    </source>
</reference>
<organism evidence="1 2">
    <name type="scientific">Mycena venus</name>
    <dbReference type="NCBI Taxonomy" id="2733690"/>
    <lineage>
        <taxon>Eukaryota</taxon>
        <taxon>Fungi</taxon>
        <taxon>Dikarya</taxon>
        <taxon>Basidiomycota</taxon>
        <taxon>Agaricomycotina</taxon>
        <taxon>Agaricomycetes</taxon>
        <taxon>Agaricomycetidae</taxon>
        <taxon>Agaricales</taxon>
        <taxon>Marasmiineae</taxon>
        <taxon>Mycenaceae</taxon>
        <taxon>Mycena</taxon>
    </lineage>
</organism>
<evidence type="ECO:0000313" key="1">
    <source>
        <dbReference type="EMBL" id="KAF7371750.1"/>
    </source>
</evidence>
<comment type="caution">
    <text evidence="1">The sequence shown here is derived from an EMBL/GenBank/DDBJ whole genome shotgun (WGS) entry which is preliminary data.</text>
</comment>
<accession>A0A8H6Z9Q1</accession>
<sequence>MNCVKDRKSWNVGCRSKGGPVTWEMSTRGLTPTTMAASSRTHRLRRGTVIYATGFLVTRTQMEDMARNVCPDSFIARHGRDLAFALMWYVSRHKYELLDGDHPGDHLFAVHFFPWYGDLKDAPPALCSLSAEQKYAWYETYGRHAGKDYEERTMKYPTESAAAPFMEKRLQEVITEANLWDLLEPAVPSGVACARPAPASVVVS</sequence>
<proteinExistence type="predicted"/>
<dbReference type="Proteomes" id="UP000620124">
    <property type="component" value="Unassembled WGS sequence"/>
</dbReference>
<dbReference type="OrthoDB" id="2985639at2759"/>
<keyword evidence="2" id="KW-1185">Reference proteome</keyword>
<evidence type="ECO:0000313" key="2">
    <source>
        <dbReference type="Proteomes" id="UP000620124"/>
    </source>
</evidence>
<dbReference type="EMBL" id="JACAZI010000001">
    <property type="protein sequence ID" value="KAF7371750.1"/>
    <property type="molecule type" value="Genomic_DNA"/>
</dbReference>
<protein>
    <submittedName>
        <fullName evidence="1">Uncharacterized protein</fullName>
    </submittedName>
</protein>
<dbReference type="AlphaFoldDB" id="A0A8H6Z9Q1"/>
<name>A0A8H6Z9Q1_9AGAR</name>
<gene>
    <name evidence="1" type="ORF">MVEN_00031500</name>
</gene>